<feature type="transmembrane region" description="Helical" evidence="7">
    <location>
        <begin position="148"/>
        <end position="170"/>
    </location>
</feature>
<feature type="compositionally biased region" description="Basic and acidic residues" evidence="6">
    <location>
        <begin position="19"/>
        <end position="30"/>
    </location>
</feature>
<feature type="transmembrane region" description="Helical" evidence="7">
    <location>
        <begin position="176"/>
        <end position="194"/>
    </location>
</feature>
<proteinExistence type="predicted"/>
<evidence type="ECO:0000256" key="5">
    <source>
        <dbReference type="ARBA" id="ARBA00023136"/>
    </source>
</evidence>
<feature type="transmembrane region" description="Helical" evidence="7">
    <location>
        <begin position="114"/>
        <end position="141"/>
    </location>
</feature>
<feature type="region of interest" description="Disordered" evidence="6">
    <location>
        <begin position="1"/>
        <end position="37"/>
    </location>
</feature>
<name>A0ABT0SIQ3_9GAMM</name>
<protein>
    <submittedName>
        <fullName evidence="8">Na/Pi symporter</fullName>
    </submittedName>
</protein>
<accession>A0ABT0SIQ3</accession>
<evidence type="ECO:0000256" key="2">
    <source>
        <dbReference type="ARBA" id="ARBA00022475"/>
    </source>
</evidence>
<dbReference type="PANTHER" id="PTHR10010:SF46">
    <property type="entry name" value="SODIUM-DEPENDENT PHOSPHATE TRANSPORT PROTEIN 2B"/>
    <property type="match status" value="1"/>
</dbReference>
<keyword evidence="4 7" id="KW-1133">Transmembrane helix</keyword>
<evidence type="ECO:0000256" key="6">
    <source>
        <dbReference type="SAM" id="MobiDB-lite"/>
    </source>
</evidence>
<reference evidence="8 9" key="1">
    <citation type="submission" date="2021-08" db="EMBL/GenBank/DDBJ databases">
        <title>Novel members of of the genus Stenotrophomonas from differernt environment.</title>
        <authorList>
            <person name="Deng Y."/>
        </authorList>
    </citation>
    <scope>NUCLEOTIDE SEQUENCE [LARGE SCALE GENOMIC DNA]</scope>
    <source>
        <strain evidence="8 9">CPCC 101365</strain>
    </source>
</reference>
<dbReference type="InterPro" id="IPR003841">
    <property type="entry name" value="Na/Pi_transpt"/>
</dbReference>
<sequence>MVEAEIRSGVGHGPAIVPERGRGRRDDLHRARPAADNARPWHRRTPAHVNPRILLVVAAAALLAWSFWRNDAWLQLCAGLAVFLFGMQTLEEGLKQLAGGRLEKLLARGTSTPLRGLLCGVAGTAVLQSSTLVSLLAIAFISSGLIQLAGGIALILGANLGATSGIWLLALAGQNLSLSPLALPLLVFGVLAGFTGARGKAAGRVVLGVALVFLAIDQIKAGFDGFGGGYELAAGSAGGLGTMALFVLGGLLLTVVLQSSHAALMLTLAALAAGQLQLEQSLAIAIGSNVGSSVSTAVVGMLGGNRSGQRLALAHVLFNVVTALLAFALLAPLTWLVGALAGAAGFGDNPLLQLALFHTLFNAGGVALFWPWQPQLAARLLRWLPDRADAGIGGDARVRARHLSDQALESADAAAAAVARELEHLGQLSLEVICQTLYLPLGTRQTPPGEDALAAVPDGDGPDAELLYQQRVKGVYGDLLRFMGRLEVVLDAEHQRFWAGSQAAAARMVDAVKDAKHLQKNLGQRLRADDSTLRGSYVALRGHLSAQLRALRDLAPLPAAGDGDARHAARQPALEALERQDTAFVEAFRQQLFAAVKQDRLDGLQAGSLLNDLGYARRILASLRGVVAFADEPDALRALHPPPAVDPG</sequence>
<dbReference type="NCBIfam" id="NF037997">
    <property type="entry name" value="Na_Pi_symport"/>
    <property type="match status" value="1"/>
</dbReference>
<evidence type="ECO:0000313" key="8">
    <source>
        <dbReference type="EMBL" id="MCL7714814.1"/>
    </source>
</evidence>
<feature type="transmembrane region" description="Helical" evidence="7">
    <location>
        <begin position="351"/>
        <end position="372"/>
    </location>
</feature>
<dbReference type="EMBL" id="JAIKTS010000002">
    <property type="protein sequence ID" value="MCL7714814.1"/>
    <property type="molecule type" value="Genomic_DNA"/>
</dbReference>
<gene>
    <name evidence="8" type="ORF">K5L01_09180</name>
</gene>
<feature type="transmembrane region" description="Helical" evidence="7">
    <location>
        <begin position="49"/>
        <end position="68"/>
    </location>
</feature>
<evidence type="ECO:0000256" key="4">
    <source>
        <dbReference type="ARBA" id="ARBA00022989"/>
    </source>
</evidence>
<keyword evidence="9" id="KW-1185">Reference proteome</keyword>
<keyword evidence="2" id="KW-1003">Cell membrane</keyword>
<feature type="transmembrane region" description="Helical" evidence="7">
    <location>
        <begin position="201"/>
        <end position="220"/>
    </location>
</feature>
<evidence type="ECO:0000256" key="7">
    <source>
        <dbReference type="SAM" id="Phobius"/>
    </source>
</evidence>
<evidence type="ECO:0000313" key="9">
    <source>
        <dbReference type="Proteomes" id="UP001431235"/>
    </source>
</evidence>
<dbReference type="PANTHER" id="PTHR10010">
    <property type="entry name" value="SOLUTE CARRIER FAMILY 34 SODIUM PHOSPHATE , MEMBER 2-RELATED"/>
    <property type="match status" value="1"/>
</dbReference>
<evidence type="ECO:0000256" key="1">
    <source>
        <dbReference type="ARBA" id="ARBA00004651"/>
    </source>
</evidence>
<comment type="subcellular location">
    <subcellularLocation>
        <location evidence="1">Cell membrane</location>
        <topology evidence="1">Multi-pass membrane protein</topology>
    </subcellularLocation>
</comment>
<dbReference type="Pfam" id="PF02690">
    <property type="entry name" value="Na_Pi_cotrans"/>
    <property type="match status" value="2"/>
</dbReference>
<feature type="transmembrane region" description="Helical" evidence="7">
    <location>
        <begin position="232"/>
        <end position="255"/>
    </location>
</feature>
<comment type="caution">
    <text evidence="8">The sequence shown here is derived from an EMBL/GenBank/DDBJ whole genome shotgun (WGS) entry which is preliminary data.</text>
</comment>
<keyword evidence="5 7" id="KW-0472">Membrane</keyword>
<keyword evidence="3 7" id="KW-0812">Transmembrane</keyword>
<evidence type="ECO:0000256" key="3">
    <source>
        <dbReference type="ARBA" id="ARBA00022692"/>
    </source>
</evidence>
<feature type="transmembrane region" description="Helical" evidence="7">
    <location>
        <begin position="316"/>
        <end position="345"/>
    </location>
</feature>
<organism evidence="8 9">
    <name type="scientific">Stenotrophomonas mori</name>
    <dbReference type="NCBI Taxonomy" id="2871096"/>
    <lineage>
        <taxon>Bacteria</taxon>
        <taxon>Pseudomonadati</taxon>
        <taxon>Pseudomonadota</taxon>
        <taxon>Gammaproteobacteria</taxon>
        <taxon>Lysobacterales</taxon>
        <taxon>Lysobacteraceae</taxon>
        <taxon>Stenotrophomonas</taxon>
    </lineage>
</organism>
<feature type="transmembrane region" description="Helical" evidence="7">
    <location>
        <begin position="284"/>
        <end position="304"/>
    </location>
</feature>
<dbReference type="Proteomes" id="UP001431235">
    <property type="component" value="Unassembled WGS sequence"/>
</dbReference>